<feature type="domain" description="Histidine kinase" evidence="10">
    <location>
        <begin position="179"/>
        <end position="423"/>
    </location>
</feature>
<evidence type="ECO:0000256" key="3">
    <source>
        <dbReference type="ARBA" id="ARBA00022553"/>
    </source>
</evidence>
<dbReference type="InterPro" id="IPR004358">
    <property type="entry name" value="Sig_transdc_His_kin-like_C"/>
</dbReference>
<name>A0ABT9GNE2_9GAMM</name>
<dbReference type="SMART" id="SM00091">
    <property type="entry name" value="PAS"/>
    <property type="match status" value="1"/>
</dbReference>
<dbReference type="Proteomes" id="UP001236258">
    <property type="component" value="Unassembled WGS sequence"/>
</dbReference>
<dbReference type="CDD" id="cd00082">
    <property type="entry name" value="HisKA"/>
    <property type="match status" value="1"/>
</dbReference>
<dbReference type="PANTHER" id="PTHR43065">
    <property type="entry name" value="SENSOR HISTIDINE KINASE"/>
    <property type="match status" value="1"/>
</dbReference>
<protein>
    <recommendedName>
        <fullName evidence="2">histidine kinase</fullName>
        <ecNumber evidence="2">2.7.13.3</ecNumber>
    </recommendedName>
</protein>
<evidence type="ECO:0000256" key="6">
    <source>
        <dbReference type="ARBA" id="ARBA00022777"/>
    </source>
</evidence>
<evidence type="ECO:0000256" key="5">
    <source>
        <dbReference type="ARBA" id="ARBA00022741"/>
    </source>
</evidence>
<dbReference type="Gene3D" id="1.10.287.130">
    <property type="match status" value="1"/>
</dbReference>
<keyword evidence="5" id="KW-0547">Nucleotide-binding</keyword>
<keyword evidence="3" id="KW-0597">Phosphoprotein</keyword>
<keyword evidence="7 11" id="KW-0067">ATP-binding</keyword>
<dbReference type="SUPFAM" id="SSF55874">
    <property type="entry name" value="ATPase domain of HSP90 chaperone/DNA topoisomerase II/histidine kinase"/>
    <property type="match status" value="1"/>
</dbReference>
<reference evidence="11 12" key="1">
    <citation type="submission" date="2023-08" db="EMBL/GenBank/DDBJ databases">
        <authorList>
            <person name="Joshi A."/>
            <person name="Thite S."/>
        </authorList>
    </citation>
    <scope>NUCLEOTIDE SEQUENCE [LARGE SCALE GENOMIC DNA]</scope>
    <source>
        <strain evidence="11 12">1E1</strain>
    </source>
</reference>
<evidence type="ECO:0000256" key="7">
    <source>
        <dbReference type="ARBA" id="ARBA00022840"/>
    </source>
</evidence>
<dbReference type="Pfam" id="PF02518">
    <property type="entry name" value="HATPase_c"/>
    <property type="match status" value="1"/>
</dbReference>
<keyword evidence="4" id="KW-0808">Transferase</keyword>
<dbReference type="Pfam" id="PF00512">
    <property type="entry name" value="HisKA"/>
    <property type="match status" value="1"/>
</dbReference>
<gene>
    <name evidence="11" type="ORF">Q3O59_05500</name>
</gene>
<evidence type="ECO:0000256" key="2">
    <source>
        <dbReference type="ARBA" id="ARBA00012438"/>
    </source>
</evidence>
<keyword evidence="8" id="KW-0902">Two-component regulatory system</keyword>
<keyword evidence="6" id="KW-0418">Kinase</keyword>
<dbReference type="InterPro" id="IPR036890">
    <property type="entry name" value="HATPase_C_sf"/>
</dbReference>
<dbReference type="Gene3D" id="3.30.450.20">
    <property type="entry name" value="PAS domain"/>
    <property type="match status" value="1"/>
</dbReference>
<keyword evidence="9" id="KW-0175">Coiled coil</keyword>
<dbReference type="InterPro" id="IPR036097">
    <property type="entry name" value="HisK_dim/P_sf"/>
</dbReference>
<evidence type="ECO:0000259" key="10">
    <source>
        <dbReference type="PROSITE" id="PS50109"/>
    </source>
</evidence>
<feature type="coiled-coil region" evidence="9">
    <location>
        <begin position="133"/>
        <end position="170"/>
    </location>
</feature>
<dbReference type="SUPFAM" id="SSF47384">
    <property type="entry name" value="Homodimeric domain of signal transducing histidine kinase"/>
    <property type="match status" value="1"/>
</dbReference>
<dbReference type="InterPro" id="IPR035965">
    <property type="entry name" value="PAS-like_dom_sf"/>
</dbReference>
<dbReference type="RefSeq" id="WP_305944622.1">
    <property type="nucleotide sequence ID" value="NZ_JAUZVY010000002.1"/>
</dbReference>
<evidence type="ECO:0000256" key="9">
    <source>
        <dbReference type="SAM" id="Coils"/>
    </source>
</evidence>
<evidence type="ECO:0000313" key="12">
    <source>
        <dbReference type="Proteomes" id="UP001236258"/>
    </source>
</evidence>
<dbReference type="GO" id="GO:0005524">
    <property type="term" value="F:ATP binding"/>
    <property type="evidence" value="ECO:0007669"/>
    <property type="project" value="UniProtKB-KW"/>
</dbReference>
<dbReference type="Pfam" id="PF00989">
    <property type="entry name" value="PAS"/>
    <property type="match status" value="1"/>
</dbReference>
<evidence type="ECO:0000256" key="4">
    <source>
        <dbReference type="ARBA" id="ARBA00022679"/>
    </source>
</evidence>
<dbReference type="PRINTS" id="PR00344">
    <property type="entry name" value="BCTRLSENSOR"/>
</dbReference>
<keyword evidence="12" id="KW-1185">Reference proteome</keyword>
<dbReference type="InterPro" id="IPR005467">
    <property type="entry name" value="His_kinase_dom"/>
</dbReference>
<sequence length="424" mass="47757">MRKAELEHVLVQLPIAVCIIDEARTIVFANAAFSGGLTLRQADLTGRLLDDVFPQQIRFLKRKINSVFALKNPSFSYWQQRPHVFPMSSSRPITGDESEMYQNVQFIPLLDSADEVSHLCMVISDVTAEASYFLQQSELKAALEEEHQQLQKLHAELKQAQQQMLQSEKMASIGQLAAGVAHEINNPVGFVRSNLETMQDYTAKLINVMDRQQKIIQKQAEPRFIALLSDLYERLGVAYIQSDLPDLIKESLEGTERVRSIVKSLRDFATYDDEGWVALDLAAVIRSALALLENEIKYKAKVQLELPEQNALIWAKAASIRQLLFNVILNALQAMQPMGLLQIRCTLQQDSIELIIQDNGCGMDNETLSRIFDPFFTTKAVGQGTGLGLAEVYNIVQEHEATMQVDSEPGTGTRFRFCFKAYRG</sequence>
<dbReference type="SMART" id="SM00387">
    <property type="entry name" value="HATPase_c"/>
    <property type="match status" value="1"/>
</dbReference>
<dbReference type="EMBL" id="JAUZVY010000002">
    <property type="protein sequence ID" value="MDP4528485.1"/>
    <property type="molecule type" value="Genomic_DNA"/>
</dbReference>
<dbReference type="InterPro" id="IPR003594">
    <property type="entry name" value="HATPase_dom"/>
</dbReference>
<accession>A0ABT9GNE2</accession>
<comment type="catalytic activity">
    <reaction evidence="1">
        <text>ATP + protein L-histidine = ADP + protein N-phospho-L-histidine.</text>
        <dbReference type="EC" id="2.7.13.3"/>
    </reaction>
</comment>
<evidence type="ECO:0000256" key="8">
    <source>
        <dbReference type="ARBA" id="ARBA00023012"/>
    </source>
</evidence>
<dbReference type="Gene3D" id="3.30.565.10">
    <property type="entry name" value="Histidine kinase-like ATPase, C-terminal domain"/>
    <property type="match status" value="1"/>
</dbReference>
<proteinExistence type="predicted"/>
<dbReference type="PROSITE" id="PS50109">
    <property type="entry name" value="HIS_KIN"/>
    <property type="match status" value="1"/>
</dbReference>
<dbReference type="SMART" id="SM00388">
    <property type="entry name" value="HisKA"/>
    <property type="match status" value="1"/>
</dbReference>
<dbReference type="PANTHER" id="PTHR43065:SF50">
    <property type="entry name" value="HISTIDINE KINASE"/>
    <property type="match status" value="1"/>
</dbReference>
<dbReference type="SUPFAM" id="SSF55785">
    <property type="entry name" value="PYP-like sensor domain (PAS domain)"/>
    <property type="match status" value="1"/>
</dbReference>
<organism evidence="11 12">
    <name type="scientific">Alkalimonas delamerensis</name>
    <dbReference type="NCBI Taxonomy" id="265981"/>
    <lineage>
        <taxon>Bacteria</taxon>
        <taxon>Pseudomonadati</taxon>
        <taxon>Pseudomonadota</taxon>
        <taxon>Gammaproteobacteria</taxon>
        <taxon>Alkalimonas</taxon>
    </lineage>
</organism>
<dbReference type="InterPro" id="IPR003661">
    <property type="entry name" value="HisK_dim/P_dom"/>
</dbReference>
<evidence type="ECO:0000256" key="1">
    <source>
        <dbReference type="ARBA" id="ARBA00000085"/>
    </source>
</evidence>
<dbReference type="CDD" id="cd00130">
    <property type="entry name" value="PAS"/>
    <property type="match status" value="1"/>
</dbReference>
<evidence type="ECO:0000313" key="11">
    <source>
        <dbReference type="EMBL" id="MDP4528485.1"/>
    </source>
</evidence>
<dbReference type="InterPro" id="IPR000014">
    <property type="entry name" value="PAS"/>
</dbReference>
<dbReference type="EC" id="2.7.13.3" evidence="2"/>
<dbReference type="InterPro" id="IPR013767">
    <property type="entry name" value="PAS_fold"/>
</dbReference>
<comment type="caution">
    <text evidence="11">The sequence shown here is derived from an EMBL/GenBank/DDBJ whole genome shotgun (WGS) entry which is preliminary data.</text>
</comment>